<feature type="region of interest" description="Disordered" evidence="1">
    <location>
        <begin position="531"/>
        <end position="559"/>
    </location>
</feature>
<dbReference type="GeneID" id="84906935"/>
<dbReference type="CDD" id="cd00118">
    <property type="entry name" value="LysM"/>
    <property type="match status" value="1"/>
</dbReference>
<feature type="region of interest" description="Disordered" evidence="1">
    <location>
        <begin position="685"/>
        <end position="761"/>
    </location>
</feature>
<protein>
    <submittedName>
        <fullName evidence="4">Transglycosylase SLT domain protein</fullName>
    </submittedName>
</protein>
<dbReference type="InterPro" id="IPR036779">
    <property type="entry name" value="LysM_dom_sf"/>
</dbReference>
<feature type="signal peptide" evidence="2">
    <location>
        <begin position="1"/>
        <end position="21"/>
    </location>
</feature>
<keyword evidence="5" id="KW-1185">Reference proteome</keyword>
<feature type="compositionally biased region" description="Basic and acidic residues" evidence="1">
    <location>
        <begin position="702"/>
        <end position="754"/>
    </location>
</feature>
<dbReference type="Pfam" id="PF01464">
    <property type="entry name" value="SLT"/>
    <property type="match status" value="1"/>
</dbReference>
<dbReference type="STRING" id="629741.GCWU000324_00733"/>
<dbReference type="Gene3D" id="1.10.530.10">
    <property type="match status" value="1"/>
</dbReference>
<organism evidence="4 5">
    <name type="scientific">Kingella oralis ATCC 51147</name>
    <dbReference type="NCBI Taxonomy" id="629741"/>
    <lineage>
        <taxon>Bacteria</taxon>
        <taxon>Pseudomonadati</taxon>
        <taxon>Pseudomonadota</taxon>
        <taxon>Betaproteobacteria</taxon>
        <taxon>Neisseriales</taxon>
        <taxon>Neisseriaceae</taxon>
        <taxon>Kingella</taxon>
    </lineage>
</organism>
<dbReference type="HOGENOM" id="CLU_009520_1_4_4"/>
<dbReference type="GO" id="GO:0008932">
    <property type="term" value="F:lytic endotransglycosylase activity"/>
    <property type="evidence" value="ECO:0007669"/>
    <property type="project" value="TreeGrafter"/>
</dbReference>
<dbReference type="Proteomes" id="UP000003009">
    <property type="component" value="Unassembled WGS sequence"/>
</dbReference>
<dbReference type="AlphaFoldDB" id="C4GF24"/>
<evidence type="ECO:0000313" key="5">
    <source>
        <dbReference type="Proteomes" id="UP000003009"/>
    </source>
</evidence>
<dbReference type="InterPro" id="IPR023346">
    <property type="entry name" value="Lysozyme-like_dom_sf"/>
</dbReference>
<dbReference type="OrthoDB" id="9815002at2"/>
<dbReference type="Gene3D" id="3.10.350.10">
    <property type="entry name" value="LysM domain"/>
    <property type="match status" value="1"/>
</dbReference>
<feature type="compositionally biased region" description="Low complexity" evidence="1">
    <location>
        <begin position="621"/>
        <end position="639"/>
    </location>
</feature>
<dbReference type="PANTHER" id="PTHR33734">
    <property type="entry name" value="LYSM DOMAIN-CONTAINING GPI-ANCHORED PROTEIN 2"/>
    <property type="match status" value="1"/>
</dbReference>
<evidence type="ECO:0000256" key="2">
    <source>
        <dbReference type="SAM" id="SignalP"/>
    </source>
</evidence>
<dbReference type="SUPFAM" id="SSF53955">
    <property type="entry name" value="Lysozyme-like"/>
    <property type="match status" value="1"/>
</dbReference>
<feature type="region of interest" description="Disordered" evidence="1">
    <location>
        <begin position="590"/>
        <end position="646"/>
    </location>
</feature>
<dbReference type="PANTHER" id="PTHR33734:SF22">
    <property type="entry name" value="MEMBRANE-BOUND LYTIC MUREIN TRANSGLYCOSYLASE D"/>
    <property type="match status" value="1"/>
</dbReference>
<feature type="chain" id="PRO_5002938180" evidence="2">
    <location>
        <begin position="22"/>
        <end position="761"/>
    </location>
</feature>
<gene>
    <name evidence="4" type="ORF">GCWU000324_00733</name>
</gene>
<dbReference type="EMBL" id="ACJW02000002">
    <property type="protein sequence ID" value="EEP68829.1"/>
    <property type="molecule type" value="Genomic_DNA"/>
</dbReference>
<dbReference type="PROSITE" id="PS51782">
    <property type="entry name" value="LYSM"/>
    <property type="match status" value="2"/>
</dbReference>
<sequence length="761" mass="82929">MKTIKNIALAVSSLFILPTLAHGETYKPAQTGAAMMQLQNTPFSKNPIATFLSGGSVWDNLRKNFRMQEVNSGLVRSHESKFAQNSAYFNRTIQRSTPYMYYITDEVKKRNMPAEVALLPFIESAYVTKARSHVGASGLWQFMPATGRHYGLEQTPLYDGRHDVHAATNAALNYLQYLYGLFGDWSLALAAYNWGEGNVTRAVNRAIAQGLPPTYENLKMPAETRNYVPKLLAVRNLVNNPGAFGLKLPEIKSEPYFKTVNVKAPLDIRAAAFLANIPESEFLALNPAFKTPVFIPKGNSRQMLLPIQAAKTFESNYKNSDLNTLLSWDVYTPNSRISLQDIAAQTGSSISEIQRLNGIRSAYLEAGRTILVNKNRASGIKPASEFAKADFDPVPDTFKEQAPVLGKGVANMATSAPTTASFPAPTPVVLATPHPDAFKQPEKPAIVVTQNSIRQPEKANVTTTVVAQDNKQPEKTTIPTTPVVVFKPHAQPEKATSVAQNSKQPETPAIVVTQNSVKQPENAIVASTATQPETPASASDVAHAVASNEKQPETAHHADNTAEDELMQLARASQERIRAAEAAKANHASEAVKASLAQSEAQEARARATSEQRAAKERQRQQQLAAEKAKAPVAKAEAPTSTHKVSNGDTLYSIAKRYNMDVNELAALNKIKGNNIKTGQTLKVASNAHSSKPQLVKAVAKGKAETKAHDNRESDSRHKNAKPDNKKDSKNDNKQSARKPEAAKKDKAKSEKPAAKTQRKK</sequence>
<dbReference type="SUPFAM" id="SSF54106">
    <property type="entry name" value="LysM domain"/>
    <property type="match status" value="1"/>
</dbReference>
<feature type="compositionally biased region" description="Basic and acidic residues" evidence="1">
    <location>
        <begin position="550"/>
        <end position="559"/>
    </location>
</feature>
<proteinExistence type="predicted"/>
<dbReference type="SMART" id="SM00257">
    <property type="entry name" value="LysM"/>
    <property type="match status" value="2"/>
</dbReference>
<comment type="caution">
    <text evidence="4">The sequence shown here is derived from an EMBL/GenBank/DDBJ whole genome shotgun (WGS) entry which is preliminary data.</text>
</comment>
<evidence type="ECO:0000313" key="4">
    <source>
        <dbReference type="EMBL" id="EEP68829.1"/>
    </source>
</evidence>
<dbReference type="Pfam" id="PF01476">
    <property type="entry name" value="LysM"/>
    <property type="match status" value="2"/>
</dbReference>
<feature type="domain" description="LysM" evidence="3">
    <location>
        <begin position="327"/>
        <end position="372"/>
    </location>
</feature>
<feature type="compositionally biased region" description="Low complexity" evidence="1">
    <location>
        <begin position="536"/>
        <end position="547"/>
    </location>
</feature>
<dbReference type="InterPro" id="IPR018392">
    <property type="entry name" value="LysM"/>
</dbReference>
<feature type="domain" description="LysM" evidence="3">
    <location>
        <begin position="641"/>
        <end position="684"/>
    </location>
</feature>
<feature type="compositionally biased region" description="Low complexity" evidence="1">
    <location>
        <begin position="590"/>
        <end position="601"/>
    </location>
</feature>
<evidence type="ECO:0000256" key="1">
    <source>
        <dbReference type="SAM" id="MobiDB-lite"/>
    </source>
</evidence>
<name>C4GF24_9NEIS</name>
<dbReference type="CDD" id="cd16894">
    <property type="entry name" value="MltD-like"/>
    <property type="match status" value="1"/>
</dbReference>
<keyword evidence="2" id="KW-0732">Signal</keyword>
<dbReference type="InterPro" id="IPR008258">
    <property type="entry name" value="Transglycosylase_SLT_dom_1"/>
</dbReference>
<reference evidence="4" key="1">
    <citation type="submission" date="2009-04" db="EMBL/GenBank/DDBJ databases">
        <authorList>
            <person name="Weinstock G."/>
            <person name="Sodergren E."/>
            <person name="Clifton S."/>
            <person name="Fulton L."/>
            <person name="Fulton B."/>
            <person name="Courtney L."/>
            <person name="Fronick C."/>
            <person name="Harrison M."/>
            <person name="Strong C."/>
            <person name="Farmer C."/>
            <person name="Delahaunty K."/>
            <person name="Markovic C."/>
            <person name="Hall O."/>
            <person name="Minx P."/>
            <person name="Tomlinson C."/>
            <person name="Mitreva M."/>
            <person name="Nelson J."/>
            <person name="Hou S."/>
            <person name="Wollam A."/>
            <person name="Pepin K.H."/>
            <person name="Johnson M."/>
            <person name="Bhonagiri V."/>
            <person name="Nash W.E."/>
            <person name="Warren W."/>
            <person name="Chinwalla A."/>
            <person name="Mardis E.R."/>
            <person name="Wilson R.K."/>
        </authorList>
    </citation>
    <scope>NUCLEOTIDE SEQUENCE [LARGE SCALE GENOMIC DNA]</scope>
    <source>
        <strain evidence="4">ATCC 51147</strain>
    </source>
</reference>
<dbReference type="RefSeq" id="WP_003794368.1">
    <property type="nucleotide sequence ID" value="NZ_GG665871.1"/>
</dbReference>
<accession>C4GF24</accession>
<evidence type="ECO:0000259" key="3">
    <source>
        <dbReference type="PROSITE" id="PS51782"/>
    </source>
</evidence>
<feature type="compositionally biased region" description="Basic and acidic residues" evidence="1">
    <location>
        <begin position="602"/>
        <end position="620"/>
    </location>
</feature>